<dbReference type="KEGG" id="pdio:PDMSB3_1002"/>
<dbReference type="RefSeq" id="WP_007175829.1">
    <property type="nucleotide sequence ID" value="NZ_LR699553.1"/>
</dbReference>
<evidence type="ECO:0000313" key="2">
    <source>
        <dbReference type="Proteomes" id="UP000325811"/>
    </source>
</evidence>
<evidence type="ECO:0000313" key="1">
    <source>
        <dbReference type="EMBL" id="VVD27464.1"/>
    </source>
</evidence>
<sequence>MKEADFLIARPVSYGNSPPVVIGETGFSFRDSDRPKSIMDVWMNGEGFPAAARDVFAKYPQFADIVGLIGVPTAPREHRRPSSGWILARASSGLVSIAIRNAQDCDSERLAEDAAFATEEAQRFAAKSVVILVQAETGRGAEIGRKALEKTFATDIPELNRLYIDRHASSPIWLASLSGKN</sequence>
<organism evidence="1 2">
    <name type="scientific">Paraburkholderia dioscoreae</name>
    <dbReference type="NCBI Taxonomy" id="2604047"/>
    <lineage>
        <taxon>Bacteria</taxon>
        <taxon>Pseudomonadati</taxon>
        <taxon>Pseudomonadota</taxon>
        <taxon>Betaproteobacteria</taxon>
        <taxon>Burkholderiales</taxon>
        <taxon>Burkholderiaceae</taxon>
        <taxon>Paraburkholderia</taxon>
    </lineage>
</organism>
<gene>
    <name evidence="1" type="ORF">PDMSB3_1002</name>
</gene>
<keyword evidence="2" id="KW-1185">Reference proteome</keyword>
<name>A0A5Q4ZBA7_9BURK</name>
<accession>A0A5Q4ZBA7</accession>
<dbReference type="Proteomes" id="UP000325811">
    <property type="component" value="Chromosome I"/>
</dbReference>
<protein>
    <submittedName>
        <fullName evidence="1">Uncharacterized protein</fullName>
    </submittedName>
</protein>
<proteinExistence type="predicted"/>
<dbReference type="AlphaFoldDB" id="A0A5Q4ZBA7"/>
<reference evidence="1 2" key="1">
    <citation type="submission" date="2019-08" db="EMBL/GenBank/DDBJ databases">
        <authorList>
            <person name="Herpell B J."/>
        </authorList>
    </citation>
    <scope>NUCLEOTIDE SEQUENCE [LARGE SCALE GENOMIC DNA]</scope>
    <source>
        <strain evidence="2">Msb3</strain>
    </source>
</reference>
<dbReference type="EMBL" id="LR699553">
    <property type="protein sequence ID" value="VVD27464.1"/>
    <property type="molecule type" value="Genomic_DNA"/>
</dbReference>